<dbReference type="InterPro" id="IPR036249">
    <property type="entry name" value="Thioredoxin-like_sf"/>
</dbReference>
<dbReference type="Pfam" id="PF00578">
    <property type="entry name" value="AhpC-TSA"/>
    <property type="match status" value="1"/>
</dbReference>
<dbReference type="InterPro" id="IPR047262">
    <property type="entry name" value="PRX-like1"/>
</dbReference>
<dbReference type="AlphaFoldDB" id="A0A318ECB8"/>
<protein>
    <submittedName>
        <fullName evidence="2">Peroxiredoxin</fullName>
    </submittedName>
</protein>
<evidence type="ECO:0000259" key="1">
    <source>
        <dbReference type="PROSITE" id="PS51352"/>
    </source>
</evidence>
<dbReference type="GO" id="GO:0016491">
    <property type="term" value="F:oxidoreductase activity"/>
    <property type="evidence" value="ECO:0007669"/>
    <property type="project" value="InterPro"/>
</dbReference>
<reference evidence="2 3" key="1">
    <citation type="submission" date="2018-04" db="EMBL/GenBank/DDBJ databases">
        <title>Genomic Encyclopedia of Type Strains, Phase IV (KMG-IV): sequencing the most valuable type-strain genomes for metagenomic binning, comparative biology and taxonomic classification.</title>
        <authorList>
            <person name="Goeker M."/>
        </authorList>
    </citation>
    <scope>NUCLEOTIDE SEQUENCE [LARGE SCALE GENOMIC DNA]</scope>
    <source>
        <strain evidence="2 3">DSM 104150</strain>
    </source>
</reference>
<evidence type="ECO:0000313" key="3">
    <source>
        <dbReference type="Proteomes" id="UP000248330"/>
    </source>
</evidence>
<dbReference type="OrthoDB" id="9809746at2"/>
<dbReference type="PROSITE" id="PS51352">
    <property type="entry name" value="THIOREDOXIN_2"/>
    <property type="match status" value="1"/>
</dbReference>
<accession>A0A318ECB8</accession>
<dbReference type="PANTHER" id="PTHR43640:SF1">
    <property type="entry name" value="THIOREDOXIN-DEPENDENT PEROXIREDOXIN"/>
    <property type="match status" value="1"/>
</dbReference>
<name>A0A318ECB8_9GAMM</name>
<comment type="caution">
    <text evidence="2">The sequence shown here is derived from an EMBL/GenBank/DDBJ whole genome shotgun (WGS) entry which is preliminary data.</text>
</comment>
<organism evidence="2 3">
    <name type="scientific">Sinimarinibacterium flocculans</name>
    <dbReference type="NCBI Taxonomy" id="985250"/>
    <lineage>
        <taxon>Bacteria</taxon>
        <taxon>Pseudomonadati</taxon>
        <taxon>Pseudomonadota</taxon>
        <taxon>Gammaproteobacteria</taxon>
        <taxon>Nevskiales</taxon>
        <taxon>Nevskiaceae</taxon>
        <taxon>Sinimarinibacterium</taxon>
    </lineage>
</organism>
<dbReference type="GO" id="GO:0016209">
    <property type="term" value="F:antioxidant activity"/>
    <property type="evidence" value="ECO:0007669"/>
    <property type="project" value="InterPro"/>
</dbReference>
<keyword evidence="3" id="KW-1185">Reference proteome</keyword>
<dbReference type="CDD" id="cd02969">
    <property type="entry name" value="PRX_like1"/>
    <property type="match status" value="1"/>
</dbReference>
<evidence type="ECO:0000313" key="2">
    <source>
        <dbReference type="EMBL" id="PXV69772.1"/>
    </source>
</evidence>
<gene>
    <name evidence="2" type="ORF">C8D93_103348</name>
</gene>
<dbReference type="InterPro" id="IPR013766">
    <property type="entry name" value="Thioredoxin_domain"/>
</dbReference>
<sequence length="192" mass="21033">MALTPSHMLPLATPAPDFRLPDTVSGQMLDLQTLRGDAATLVMFICNHCPYVKHVNPELLRLAADYRPPRLGIVAISSNDASAYPEDSPEAMRETALRLGYPFPYLHDASQQVARAYQAACTPDFFLFDRELKLAYRGRLDDSTPGNARPLTGADLRAAIDAVLAGEPPSQQQHPSMGCNIKWTKQVRADAG</sequence>
<feature type="domain" description="Thioredoxin" evidence="1">
    <location>
        <begin position="9"/>
        <end position="165"/>
    </location>
</feature>
<proteinExistence type="predicted"/>
<dbReference type="RefSeq" id="WP_110264685.1">
    <property type="nucleotide sequence ID" value="NZ_CAWNXA010000003.1"/>
</dbReference>
<dbReference type="EMBL" id="QICN01000003">
    <property type="protein sequence ID" value="PXV69772.1"/>
    <property type="molecule type" value="Genomic_DNA"/>
</dbReference>
<dbReference type="InterPro" id="IPR000866">
    <property type="entry name" value="AhpC/TSA"/>
</dbReference>
<dbReference type="PANTHER" id="PTHR43640">
    <property type="entry name" value="OS07G0260300 PROTEIN"/>
    <property type="match status" value="1"/>
</dbReference>
<dbReference type="Proteomes" id="UP000248330">
    <property type="component" value="Unassembled WGS sequence"/>
</dbReference>
<dbReference type="SUPFAM" id="SSF52833">
    <property type="entry name" value="Thioredoxin-like"/>
    <property type="match status" value="1"/>
</dbReference>
<dbReference type="Gene3D" id="3.40.30.10">
    <property type="entry name" value="Glutaredoxin"/>
    <property type="match status" value="1"/>
</dbReference>